<dbReference type="PROSITE" id="PS50196">
    <property type="entry name" value="RANBD1"/>
    <property type="match status" value="1"/>
</dbReference>
<evidence type="ECO:0000256" key="7">
    <source>
        <dbReference type="ARBA" id="ARBA00023010"/>
    </source>
</evidence>
<dbReference type="GO" id="GO:0051028">
    <property type="term" value="P:mRNA transport"/>
    <property type="evidence" value="ECO:0007669"/>
    <property type="project" value="UniProtKB-KW"/>
</dbReference>
<keyword evidence="3" id="KW-0677">Repeat</keyword>
<keyword evidence="7" id="KW-0811">Translocation</keyword>
<dbReference type="PANTHER" id="PTHR23138:SF141">
    <property type="entry name" value="NUCLEAR PORE COMPLEX PROTEIN NUP50"/>
    <property type="match status" value="1"/>
</dbReference>
<keyword evidence="9" id="KW-0539">Nucleus</keyword>
<dbReference type="InterPro" id="IPR000156">
    <property type="entry name" value="Ran_bind_dom"/>
</dbReference>
<feature type="compositionally biased region" description="Basic and acidic residues" evidence="10">
    <location>
        <begin position="1"/>
        <end position="16"/>
    </location>
</feature>
<feature type="region of interest" description="Disordered" evidence="10">
    <location>
        <begin position="200"/>
        <end position="234"/>
    </location>
</feature>
<keyword evidence="6" id="KW-0007">Acetylation</keyword>
<dbReference type="Proteomes" id="UP001208570">
    <property type="component" value="Unassembled WGS sequence"/>
</dbReference>
<feature type="region of interest" description="Disordered" evidence="10">
    <location>
        <begin position="1"/>
        <end position="38"/>
    </location>
</feature>
<feature type="compositionally biased region" description="Polar residues" evidence="10">
    <location>
        <begin position="216"/>
        <end position="230"/>
    </location>
</feature>
<reference evidence="12" key="1">
    <citation type="journal article" date="2023" name="Mol. Biol. Evol.">
        <title>Third-Generation Sequencing Reveals the Adaptive Role of the Epigenome in Three Deep-Sea Polychaetes.</title>
        <authorList>
            <person name="Perez M."/>
            <person name="Aroh O."/>
            <person name="Sun Y."/>
            <person name="Lan Y."/>
            <person name="Juniper S.K."/>
            <person name="Young C.R."/>
            <person name="Angers B."/>
            <person name="Qian P.Y."/>
        </authorList>
    </citation>
    <scope>NUCLEOTIDE SEQUENCE</scope>
    <source>
        <strain evidence="12">P08H-3</strain>
    </source>
</reference>
<keyword evidence="4" id="KW-0509">mRNA transport</keyword>
<gene>
    <name evidence="12" type="ORF">LSH36_121g10010</name>
</gene>
<evidence type="ECO:0000256" key="4">
    <source>
        <dbReference type="ARBA" id="ARBA00022816"/>
    </source>
</evidence>
<dbReference type="Pfam" id="PF00638">
    <property type="entry name" value="Ran_BP1"/>
    <property type="match status" value="1"/>
</dbReference>
<dbReference type="Gene3D" id="2.30.29.30">
    <property type="entry name" value="Pleckstrin-homology domain (PH domain)/Phosphotyrosine-binding domain (PTB)"/>
    <property type="match status" value="1"/>
</dbReference>
<dbReference type="GO" id="GO:0005643">
    <property type="term" value="C:nuclear pore"/>
    <property type="evidence" value="ECO:0007669"/>
    <property type="project" value="UniProtKB-SubCell"/>
</dbReference>
<dbReference type="Pfam" id="PF08911">
    <property type="entry name" value="NUP50"/>
    <property type="match status" value="1"/>
</dbReference>
<dbReference type="InterPro" id="IPR015007">
    <property type="entry name" value="NUP2/50/61"/>
</dbReference>
<dbReference type="AlphaFoldDB" id="A0AAD9JZK6"/>
<dbReference type="InterPro" id="IPR011993">
    <property type="entry name" value="PH-like_dom_sf"/>
</dbReference>
<evidence type="ECO:0000256" key="1">
    <source>
        <dbReference type="ARBA" id="ARBA00004567"/>
    </source>
</evidence>
<dbReference type="EMBL" id="JAODUP010000121">
    <property type="protein sequence ID" value="KAK2161115.1"/>
    <property type="molecule type" value="Genomic_DNA"/>
</dbReference>
<sequence length="451" mass="49045">MSKRVADKYITDRNWDQDDEPEEAGVFKQADKNTLERRPIKRAARRVVTGESPDSGTAATFKGFTGFAGFKKSTDTKNAFACLSSNVGSFSNGSMSASDLPKTSFTSTGKSSESFTEKLSAVTNVDVTELKRPAMHSNHDDVAEKPASKSESTYLHQLKSLNESVTKWIKQHVDKNPYCILSPIFKDYETYLSDLEKKYPSHSTIMPSDTDESSRDTSANEMKEATNSSAKVADSSGFKFTTTTTSSPSSLSPPLNLFTKSSDSTTAVTPGGLFGSSSTGSAPTFSGFKFGTTGSVFGQVPSTSVTVPEGGAGGSTAETGNTDDEEYVPPKLEVQEIKEDDAIYSKRCKLFFKKENEWKEKGLGHLHLKPCGEKTQLLVRADTTLGNIFLNIMLTSGMPLTRQGKNNVALVCVPNPPIDGIDKNEMVPMLIRVKTAEDADELFEQLKEHKS</sequence>
<proteinExistence type="predicted"/>
<feature type="region of interest" description="Disordered" evidence="10">
    <location>
        <begin position="92"/>
        <end position="111"/>
    </location>
</feature>
<organism evidence="12 13">
    <name type="scientific">Paralvinella palmiformis</name>
    <dbReference type="NCBI Taxonomy" id="53620"/>
    <lineage>
        <taxon>Eukaryota</taxon>
        <taxon>Metazoa</taxon>
        <taxon>Spiralia</taxon>
        <taxon>Lophotrochozoa</taxon>
        <taxon>Annelida</taxon>
        <taxon>Polychaeta</taxon>
        <taxon>Sedentaria</taxon>
        <taxon>Canalipalpata</taxon>
        <taxon>Terebellida</taxon>
        <taxon>Terebelliformia</taxon>
        <taxon>Alvinellidae</taxon>
        <taxon>Paralvinella</taxon>
    </lineage>
</organism>
<keyword evidence="13" id="KW-1185">Reference proteome</keyword>
<feature type="region of interest" description="Disordered" evidence="10">
    <location>
        <begin position="304"/>
        <end position="326"/>
    </location>
</feature>
<evidence type="ECO:0000256" key="2">
    <source>
        <dbReference type="ARBA" id="ARBA00022448"/>
    </source>
</evidence>
<evidence type="ECO:0000256" key="10">
    <source>
        <dbReference type="SAM" id="MobiDB-lite"/>
    </source>
</evidence>
<keyword evidence="8" id="KW-0906">Nuclear pore complex</keyword>
<feature type="domain" description="RanBD1" evidence="11">
    <location>
        <begin position="305"/>
        <end position="451"/>
    </location>
</feature>
<evidence type="ECO:0000256" key="3">
    <source>
        <dbReference type="ARBA" id="ARBA00022737"/>
    </source>
</evidence>
<evidence type="ECO:0000256" key="8">
    <source>
        <dbReference type="ARBA" id="ARBA00023132"/>
    </source>
</evidence>
<evidence type="ECO:0000313" key="13">
    <source>
        <dbReference type="Proteomes" id="UP001208570"/>
    </source>
</evidence>
<protein>
    <recommendedName>
        <fullName evidence="11">RanBD1 domain-containing protein</fullName>
    </recommendedName>
</protein>
<evidence type="ECO:0000313" key="12">
    <source>
        <dbReference type="EMBL" id="KAK2161115.1"/>
    </source>
</evidence>
<dbReference type="InterPro" id="IPR045255">
    <property type="entry name" value="RanBP1-like"/>
</dbReference>
<comment type="subcellular location">
    <subcellularLocation>
        <location evidence="1">Nucleus</location>
        <location evidence="1">Nuclear pore complex</location>
    </subcellularLocation>
</comment>
<dbReference type="GO" id="GO:0006606">
    <property type="term" value="P:protein import into nucleus"/>
    <property type="evidence" value="ECO:0007669"/>
    <property type="project" value="TreeGrafter"/>
</dbReference>
<accession>A0AAD9JZK6</accession>
<keyword evidence="5" id="KW-0653">Protein transport</keyword>
<feature type="compositionally biased region" description="Basic and acidic residues" evidence="10">
    <location>
        <begin position="29"/>
        <end position="38"/>
    </location>
</feature>
<evidence type="ECO:0000259" key="11">
    <source>
        <dbReference type="PROSITE" id="PS50196"/>
    </source>
</evidence>
<dbReference type="SMART" id="SM00160">
    <property type="entry name" value="RanBD"/>
    <property type="match status" value="1"/>
</dbReference>
<keyword evidence="2" id="KW-0813">Transport</keyword>
<evidence type="ECO:0000256" key="9">
    <source>
        <dbReference type="ARBA" id="ARBA00023242"/>
    </source>
</evidence>
<dbReference type="CDD" id="cd13170">
    <property type="entry name" value="RanBD_NUP50"/>
    <property type="match status" value="1"/>
</dbReference>
<comment type="caution">
    <text evidence="12">The sequence shown here is derived from an EMBL/GenBank/DDBJ whole genome shotgun (WGS) entry which is preliminary data.</text>
</comment>
<dbReference type="PANTHER" id="PTHR23138">
    <property type="entry name" value="RAN BINDING PROTEIN"/>
    <property type="match status" value="1"/>
</dbReference>
<name>A0AAD9JZK6_9ANNE</name>
<evidence type="ECO:0000256" key="5">
    <source>
        <dbReference type="ARBA" id="ARBA00022927"/>
    </source>
</evidence>
<evidence type="ECO:0000256" key="6">
    <source>
        <dbReference type="ARBA" id="ARBA00022990"/>
    </source>
</evidence>
<dbReference type="SUPFAM" id="SSF50729">
    <property type="entry name" value="PH domain-like"/>
    <property type="match status" value="1"/>
</dbReference>